<dbReference type="AlphaFoldDB" id="A0A2J6Q0E9"/>
<dbReference type="InterPro" id="IPR010730">
    <property type="entry name" value="HET"/>
</dbReference>
<accession>A0A2J6Q0E9</accession>
<evidence type="ECO:0000313" key="3">
    <source>
        <dbReference type="Proteomes" id="UP000235672"/>
    </source>
</evidence>
<organism evidence="2 3">
    <name type="scientific">Hyaloscypha hepaticicola</name>
    <dbReference type="NCBI Taxonomy" id="2082293"/>
    <lineage>
        <taxon>Eukaryota</taxon>
        <taxon>Fungi</taxon>
        <taxon>Dikarya</taxon>
        <taxon>Ascomycota</taxon>
        <taxon>Pezizomycotina</taxon>
        <taxon>Leotiomycetes</taxon>
        <taxon>Helotiales</taxon>
        <taxon>Hyaloscyphaceae</taxon>
        <taxon>Hyaloscypha</taxon>
    </lineage>
</organism>
<keyword evidence="3" id="KW-1185">Reference proteome</keyword>
<sequence length="443" mass="51112">MRVQIQEYKDKYPENEIWKWPLVVSFKAETGEVIVSNQGASWPQLVLESCIDTVDGPRGLSYNLTSRADTVESLSRIRSWIVGSYAEDQVFQEAQWPAAHSFLPRHVLHLTFSSEWVAAAPYWNDEPPVRLIELHRSTQGRYVALSHCWRESGPLATKVSTLGERLNMIDVRKPSPTLRDAIALTRYMRIPYLWIDSVCIIQDSKEHWEEESAKMGSYYGNALFTITAGRKSKGLFVSISYIKITRRIEKGQKTPPYREEYFPEDGNYKKSYCPFGSQSHDRWISIVRNYSRRALIYEDDKLPALSGLAADYQNRWNYPYLAGIWQNQLWRELQWYIIPAKNCSPRQPAQYRAPSWSWASTDGHIEFEPISNESESLLTSTSLPRAQVVPICEGENFGILLRKVFDDRAVEFYDNDTYERIAGVRTPAWLGGANSLKSRLNIV</sequence>
<dbReference type="PANTHER" id="PTHR33112">
    <property type="entry name" value="DOMAIN PROTEIN, PUTATIVE-RELATED"/>
    <property type="match status" value="1"/>
</dbReference>
<reference evidence="2 3" key="1">
    <citation type="submission" date="2016-05" db="EMBL/GenBank/DDBJ databases">
        <title>A degradative enzymes factory behind the ericoid mycorrhizal symbiosis.</title>
        <authorList>
            <consortium name="DOE Joint Genome Institute"/>
            <person name="Martino E."/>
            <person name="Morin E."/>
            <person name="Grelet G."/>
            <person name="Kuo A."/>
            <person name="Kohler A."/>
            <person name="Daghino S."/>
            <person name="Barry K."/>
            <person name="Choi C."/>
            <person name="Cichocki N."/>
            <person name="Clum A."/>
            <person name="Copeland A."/>
            <person name="Hainaut M."/>
            <person name="Haridas S."/>
            <person name="Labutti K."/>
            <person name="Lindquist E."/>
            <person name="Lipzen A."/>
            <person name="Khouja H.-R."/>
            <person name="Murat C."/>
            <person name="Ohm R."/>
            <person name="Olson A."/>
            <person name="Spatafora J."/>
            <person name="Veneault-Fourrey C."/>
            <person name="Henrissat B."/>
            <person name="Grigoriev I."/>
            <person name="Martin F."/>
            <person name="Perotto S."/>
        </authorList>
    </citation>
    <scope>NUCLEOTIDE SEQUENCE [LARGE SCALE GENOMIC DNA]</scope>
    <source>
        <strain evidence="2 3">UAMH 7357</strain>
    </source>
</reference>
<dbReference type="OrthoDB" id="5125733at2759"/>
<dbReference type="STRING" id="1745343.A0A2J6Q0E9"/>
<protein>
    <recommendedName>
        <fullName evidence="1">Heterokaryon incompatibility domain-containing protein</fullName>
    </recommendedName>
</protein>
<evidence type="ECO:0000259" key="1">
    <source>
        <dbReference type="Pfam" id="PF06985"/>
    </source>
</evidence>
<dbReference type="Proteomes" id="UP000235672">
    <property type="component" value="Unassembled WGS sequence"/>
</dbReference>
<proteinExistence type="predicted"/>
<feature type="domain" description="Heterokaryon incompatibility" evidence="1">
    <location>
        <begin position="142"/>
        <end position="233"/>
    </location>
</feature>
<name>A0A2J6Q0E9_9HELO</name>
<dbReference type="Pfam" id="PF06985">
    <property type="entry name" value="HET"/>
    <property type="match status" value="1"/>
</dbReference>
<dbReference type="PANTHER" id="PTHR33112:SF15">
    <property type="entry name" value="HETEROKARYON INCOMPATIBILITY DOMAIN-CONTAINING PROTEIN"/>
    <property type="match status" value="1"/>
</dbReference>
<gene>
    <name evidence="2" type="ORF">NA56DRAFT_705367</name>
</gene>
<evidence type="ECO:0000313" key="2">
    <source>
        <dbReference type="EMBL" id="PMD19656.1"/>
    </source>
</evidence>
<dbReference type="EMBL" id="KZ613488">
    <property type="protein sequence ID" value="PMD19656.1"/>
    <property type="molecule type" value="Genomic_DNA"/>
</dbReference>